<feature type="signal peptide" evidence="2">
    <location>
        <begin position="1"/>
        <end position="27"/>
    </location>
</feature>
<proteinExistence type="predicted"/>
<feature type="region of interest" description="Disordered" evidence="1">
    <location>
        <begin position="27"/>
        <end position="49"/>
    </location>
</feature>
<sequence length="459" mass="46965">MYFGTGLRTGALLAAACLAGCSGGGSGGGGSVGTPTATTPTPTPSPTATPTPAATMFSAVGIGTLYATVTFDTNGSGNPFDAGDSSTATTAGGEFGRDSGLDPRWTSGTVPATASMAMQAWGRDSVTGLPLTIMNAPAGATVISPYSALVFAHGNEAAVRSALGLASGTDAIRATMNPLTFNPAQNLANSDAAVARDAARMTSVNLQLFVMGILGKATNGDRPDTAGPIDLSSRYLAELVREGVGLRLTDRAVILAALRKSAYKVSSDERLGRMADYISAYFRAIPALLGNPAEARAWMHAFQFGVLADIQAPGFSAPGLVVPDEAAIRATAASFMDAPAPVGTAFFTTTDYRELSNNPIAAMDYRAVLTGCNSHLALPTCNDSEGYLGMNIVDGQPVARVTAVAPKDPAVLSVTVNADGSMTIARVGGFTGLTWFSYTAQMPNGATATGRAYVRMRPF</sequence>
<gene>
    <name evidence="3" type="ORF">HNP52_003803</name>
</gene>
<dbReference type="Proteomes" id="UP000575241">
    <property type="component" value="Unassembled WGS sequence"/>
</dbReference>
<evidence type="ECO:0000256" key="2">
    <source>
        <dbReference type="SAM" id="SignalP"/>
    </source>
</evidence>
<organism evidence="3 4">
    <name type="scientific">Sphingomonas kyeonggiensis</name>
    <dbReference type="NCBI Taxonomy" id="1268553"/>
    <lineage>
        <taxon>Bacteria</taxon>
        <taxon>Pseudomonadati</taxon>
        <taxon>Pseudomonadota</taxon>
        <taxon>Alphaproteobacteria</taxon>
        <taxon>Sphingomonadales</taxon>
        <taxon>Sphingomonadaceae</taxon>
        <taxon>Sphingomonas</taxon>
    </lineage>
</organism>
<dbReference type="RefSeq" id="WP_184169328.1">
    <property type="nucleotide sequence ID" value="NZ_JACHLN010000003.1"/>
</dbReference>
<dbReference type="EMBL" id="JACHLN010000003">
    <property type="protein sequence ID" value="MBB4840711.1"/>
    <property type="molecule type" value="Genomic_DNA"/>
</dbReference>
<keyword evidence="2" id="KW-0732">Signal</keyword>
<comment type="caution">
    <text evidence="3">The sequence shown here is derived from an EMBL/GenBank/DDBJ whole genome shotgun (WGS) entry which is preliminary data.</text>
</comment>
<name>A0A7W7K506_9SPHN</name>
<reference evidence="3 4" key="1">
    <citation type="submission" date="2020-08" db="EMBL/GenBank/DDBJ databases">
        <title>Functional genomics of gut bacteria from endangered species of beetles.</title>
        <authorList>
            <person name="Carlos-Shanley C."/>
        </authorList>
    </citation>
    <scope>NUCLEOTIDE SEQUENCE [LARGE SCALE GENOMIC DNA]</scope>
    <source>
        <strain evidence="3 4">S00224</strain>
    </source>
</reference>
<evidence type="ECO:0000313" key="3">
    <source>
        <dbReference type="EMBL" id="MBB4840711.1"/>
    </source>
</evidence>
<dbReference type="AlphaFoldDB" id="A0A7W7K506"/>
<feature type="chain" id="PRO_5031104249" evidence="2">
    <location>
        <begin position="28"/>
        <end position="459"/>
    </location>
</feature>
<evidence type="ECO:0000313" key="4">
    <source>
        <dbReference type="Proteomes" id="UP000575241"/>
    </source>
</evidence>
<keyword evidence="4" id="KW-1185">Reference proteome</keyword>
<feature type="region of interest" description="Disordered" evidence="1">
    <location>
        <begin position="78"/>
        <end position="104"/>
    </location>
</feature>
<protein>
    <submittedName>
        <fullName evidence="3">Uncharacterized protein</fullName>
    </submittedName>
</protein>
<evidence type="ECO:0000256" key="1">
    <source>
        <dbReference type="SAM" id="MobiDB-lite"/>
    </source>
</evidence>
<accession>A0A7W7K506</accession>